<comment type="caution">
    <text evidence="3">The sequence shown here is derived from an EMBL/GenBank/DDBJ whole genome shotgun (WGS) entry which is preliminary data.</text>
</comment>
<feature type="chain" id="PRO_5043620623" description="Hymenoptaecin" evidence="2">
    <location>
        <begin position="20"/>
        <end position="146"/>
    </location>
</feature>
<feature type="signal peptide" evidence="2">
    <location>
        <begin position="1"/>
        <end position="19"/>
    </location>
</feature>
<evidence type="ECO:0000256" key="1">
    <source>
        <dbReference type="SAM" id="MobiDB-lite"/>
    </source>
</evidence>
<keyword evidence="4" id="KW-1185">Reference proteome</keyword>
<protein>
    <recommendedName>
        <fullName evidence="5">Hymenoptaecin</fullName>
    </recommendedName>
</protein>
<reference evidence="3 4" key="1">
    <citation type="submission" date="2024-05" db="EMBL/GenBank/DDBJ databases">
        <title>The nuclear and mitochondrial genome assemblies of Tetragonisca angustula (Apidae: Meliponini), a tiny yet remarkable pollinator in the Neotropics.</title>
        <authorList>
            <person name="Ferrari R."/>
            <person name="Ricardo P.C."/>
            <person name="Dias F.C."/>
            <person name="Araujo N.S."/>
            <person name="Soares D.O."/>
            <person name="Zhou Q.-S."/>
            <person name="Zhu C.-D."/>
            <person name="Coutinho L."/>
            <person name="Airas M.C."/>
            <person name="Batista T.M."/>
        </authorList>
    </citation>
    <scope>NUCLEOTIDE SEQUENCE [LARGE SCALE GENOMIC DNA]</scope>
    <source>
        <strain evidence="3">ASF017062</strain>
        <tissue evidence="3">Abdomen</tissue>
    </source>
</reference>
<evidence type="ECO:0000256" key="2">
    <source>
        <dbReference type="SAM" id="SignalP"/>
    </source>
</evidence>
<sequence>MKFIVLALLCVVAYAAAQAEPEAIEEYHGSPRFRRDDSKGSVVITGTKPLSGPERRPSLDIDYKQHIHEKNGWRTDAFGGMNIRPGQSVQPHAGLSFDRDFKKGHIGGFGGAQRLPGGRISPTFGVQGGFRFRRDVNDVESEEMGY</sequence>
<keyword evidence="2" id="KW-0732">Signal</keyword>
<feature type="region of interest" description="Disordered" evidence="1">
    <location>
        <begin position="28"/>
        <end position="58"/>
    </location>
</feature>
<dbReference type="AlphaFoldDB" id="A0AAW1AAI9"/>
<evidence type="ECO:0000313" key="3">
    <source>
        <dbReference type="EMBL" id="KAK9307059.1"/>
    </source>
</evidence>
<dbReference type="Proteomes" id="UP001432146">
    <property type="component" value="Unassembled WGS sequence"/>
</dbReference>
<evidence type="ECO:0008006" key="5">
    <source>
        <dbReference type="Google" id="ProtNLM"/>
    </source>
</evidence>
<feature type="compositionally biased region" description="Basic and acidic residues" evidence="1">
    <location>
        <begin position="28"/>
        <end position="39"/>
    </location>
</feature>
<dbReference type="EMBL" id="JAWNGG020000034">
    <property type="protein sequence ID" value="KAK9307059.1"/>
    <property type="molecule type" value="Genomic_DNA"/>
</dbReference>
<proteinExistence type="predicted"/>
<organism evidence="3 4">
    <name type="scientific">Tetragonisca angustula</name>
    <dbReference type="NCBI Taxonomy" id="166442"/>
    <lineage>
        <taxon>Eukaryota</taxon>
        <taxon>Metazoa</taxon>
        <taxon>Ecdysozoa</taxon>
        <taxon>Arthropoda</taxon>
        <taxon>Hexapoda</taxon>
        <taxon>Insecta</taxon>
        <taxon>Pterygota</taxon>
        <taxon>Neoptera</taxon>
        <taxon>Endopterygota</taxon>
        <taxon>Hymenoptera</taxon>
        <taxon>Apocrita</taxon>
        <taxon>Aculeata</taxon>
        <taxon>Apoidea</taxon>
        <taxon>Anthophila</taxon>
        <taxon>Apidae</taxon>
        <taxon>Tetragonisca</taxon>
    </lineage>
</organism>
<gene>
    <name evidence="3" type="ORF">QLX08_002506</name>
</gene>
<accession>A0AAW1AAI9</accession>
<name>A0AAW1AAI9_9HYME</name>
<evidence type="ECO:0000313" key="4">
    <source>
        <dbReference type="Proteomes" id="UP001432146"/>
    </source>
</evidence>